<evidence type="ECO:0000256" key="1">
    <source>
        <dbReference type="SAM" id="MobiDB-lite"/>
    </source>
</evidence>
<proteinExistence type="predicted"/>
<accession>A0AAU8RMJ5</accession>
<evidence type="ECO:0000313" key="2">
    <source>
        <dbReference type="EMBL" id="AJB40155.1"/>
    </source>
</evidence>
<feature type="compositionally biased region" description="Low complexity" evidence="1">
    <location>
        <begin position="88"/>
        <end position="105"/>
    </location>
</feature>
<name>A0AAU8RMJ5_TREPL</name>
<organism evidence="2 3">
    <name type="scientific">Treponema pallidum subsp. endemicum str. Bosnia A</name>
    <dbReference type="NCBI Taxonomy" id="1155776"/>
    <lineage>
        <taxon>Bacteria</taxon>
        <taxon>Pseudomonadati</taxon>
        <taxon>Spirochaetota</taxon>
        <taxon>Spirochaetia</taxon>
        <taxon>Spirochaetales</taxon>
        <taxon>Treponemataceae</taxon>
        <taxon>Treponema</taxon>
    </lineage>
</organism>
<reference evidence="2 3" key="1">
    <citation type="journal article" date="2014" name="PLoS Negl. Trop. Dis.">
        <title>Whole Genome Sequence of the Treponema pallidum subsp. endemicum Strain Bosnia A: The Genome Is Related to Yaws Treponemes but Contains Few Loci Similar to Syphilis Treponemes.</title>
        <authorList>
            <person name="Staudova B."/>
            <person name="Strouhal M."/>
            <person name="Zobanikova M."/>
            <person name="Cejkova D."/>
            <person name="Fulton L.L."/>
            <person name="Chen L."/>
            <person name="Giacani L."/>
            <person name="Centurion-Lara A."/>
            <person name="Bruisten S.M."/>
            <person name="Sodergren E."/>
            <person name="Weinstock G.M."/>
            <person name="Smajs D."/>
        </authorList>
    </citation>
    <scope>NUCLEOTIDE SEQUENCE [LARGE SCALE GENOMIC DNA]</scope>
    <source>
        <strain evidence="2 3">Bosnia A</strain>
    </source>
</reference>
<evidence type="ECO:0000313" key="3">
    <source>
        <dbReference type="Proteomes" id="UP000031112"/>
    </source>
</evidence>
<dbReference type="Proteomes" id="UP000031112">
    <property type="component" value="Chromosome"/>
</dbReference>
<sequence>MGRPPASEASNVFKDVFLTNAMDMQTHDCARSMGHKKNGANGDIGADCVSVETRSASQAMPWALHLKLVAPEPSGKEAHIKGQTRPASYRLGGQRQSGQGPSRNSQHVRRYEQKGHAPCCSCCSYEVEGRILLSMPARK</sequence>
<dbReference type="EMBL" id="CP007548">
    <property type="protein sequence ID" value="AJB40155.1"/>
    <property type="molecule type" value="Genomic_DNA"/>
</dbReference>
<protein>
    <submittedName>
        <fullName evidence="2">Uncharacterized protein</fullName>
    </submittedName>
</protein>
<feature type="region of interest" description="Disordered" evidence="1">
    <location>
        <begin position="73"/>
        <end position="110"/>
    </location>
</feature>
<dbReference type="AlphaFoldDB" id="A0AAU8RMJ5"/>
<gene>
    <name evidence="2" type="ORF">TENDBA_0130</name>
</gene>